<accession>A0A317PPW6</accession>
<dbReference type="InterPro" id="IPR029058">
    <property type="entry name" value="AB_hydrolase_fold"/>
</dbReference>
<protein>
    <submittedName>
        <fullName evidence="4">Thioesterase domain-containing protein</fullName>
    </submittedName>
</protein>
<dbReference type="Gene3D" id="1.10.1200.10">
    <property type="entry name" value="ACP-like"/>
    <property type="match status" value="1"/>
</dbReference>
<dbReference type="InterPro" id="IPR036736">
    <property type="entry name" value="ACP-like_sf"/>
</dbReference>
<dbReference type="PROSITE" id="PS50075">
    <property type="entry name" value="CARRIER"/>
    <property type="match status" value="1"/>
</dbReference>
<gene>
    <name evidence="4" type="ORF">DFR52_101174</name>
</gene>
<proteinExistence type="predicted"/>
<dbReference type="Pfam" id="PF00550">
    <property type="entry name" value="PP-binding"/>
    <property type="match status" value="1"/>
</dbReference>
<sequence>MDTTARIVGIFRDEMRLPAVSADGNFFDLGGDSLMAENIILAVQEAFAVKLQTSVLLKASTPRDLAAVVQGQRHAGDLSRLVTEISGGTEKPAMVMVHGMGGSSLFANRLDDTIRSRARILAMRGMGLGEGEAPLDDADEISGLYLDAARSYAGQTPNIFGGICVGGLIALTMGLKAQTESGKRPQLVLIDPPPLGSLWLKPVKAGRDAKARRGSLDRQVRFWRAVSRVCERFGLGRSVIGRKARRENFKKSLTRAFAGFTPASYPCDVLLVASSQWGETTLADYQKWLGPEASIRTAVMPGQHRDFQRVNRDRINATIREFLGLE</sequence>
<dbReference type="Gene3D" id="3.40.50.1820">
    <property type="entry name" value="alpha/beta hydrolase"/>
    <property type="match status" value="1"/>
</dbReference>
<evidence type="ECO:0000259" key="3">
    <source>
        <dbReference type="PROSITE" id="PS50075"/>
    </source>
</evidence>
<organism evidence="4 5">
    <name type="scientific">Hoeflea marina</name>
    <dbReference type="NCBI Taxonomy" id="274592"/>
    <lineage>
        <taxon>Bacteria</taxon>
        <taxon>Pseudomonadati</taxon>
        <taxon>Pseudomonadota</taxon>
        <taxon>Alphaproteobacteria</taxon>
        <taxon>Hyphomicrobiales</taxon>
        <taxon>Rhizobiaceae</taxon>
        <taxon>Hoeflea</taxon>
    </lineage>
</organism>
<dbReference type="AlphaFoldDB" id="A0A317PPW6"/>
<dbReference type="Proteomes" id="UP000246352">
    <property type="component" value="Unassembled WGS sequence"/>
</dbReference>
<dbReference type="SMART" id="SM00823">
    <property type="entry name" value="PKS_PP"/>
    <property type="match status" value="1"/>
</dbReference>
<evidence type="ECO:0000313" key="4">
    <source>
        <dbReference type="EMBL" id="PWW03493.1"/>
    </source>
</evidence>
<dbReference type="GO" id="GO:0031177">
    <property type="term" value="F:phosphopantetheine binding"/>
    <property type="evidence" value="ECO:0007669"/>
    <property type="project" value="InterPro"/>
</dbReference>
<dbReference type="EMBL" id="QGTR01000001">
    <property type="protein sequence ID" value="PWW03493.1"/>
    <property type="molecule type" value="Genomic_DNA"/>
</dbReference>
<keyword evidence="5" id="KW-1185">Reference proteome</keyword>
<comment type="caution">
    <text evidence="4">The sequence shown here is derived from an EMBL/GenBank/DDBJ whole genome shotgun (WGS) entry which is preliminary data.</text>
</comment>
<dbReference type="InterPro" id="IPR009081">
    <property type="entry name" value="PP-bd_ACP"/>
</dbReference>
<evidence type="ECO:0000256" key="1">
    <source>
        <dbReference type="ARBA" id="ARBA00022450"/>
    </source>
</evidence>
<evidence type="ECO:0000313" key="5">
    <source>
        <dbReference type="Proteomes" id="UP000246352"/>
    </source>
</evidence>
<evidence type="ECO:0000256" key="2">
    <source>
        <dbReference type="ARBA" id="ARBA00022553"/>
    </source>
</evidence>
<dbReference type="SUPFAM" id="SSF53474">
    <property type="entry name" value="alpha/beta-Hydrolases"/>
    <property type="match status" value="1"/>
</dbReference>
<dbReference type="RefSeq" id="WP_280954174.1">
    <property type="nucleotide sequence ID" value="NZ_QGTR01000001.1"/>
</dbReference>
<feature type="domain" description="Carrier" evidence="3">
    <location>
        <begin position="1"/>
        <end position="73"/>
    </location>
</feature>
<keyword evidence="2" id="KW-0597">Phosphoprotein</keyword>
<reference evidence="4 5" key="1">
    <citation type="submission" date="2018-05" db="EMBL/GenBank/DDBJ databases">
        <title>Genomic Encyclopedia of Type Strains, Phase IV (KMG-IV): sequencing the most valuable type-strain genomes for metagenomic binning, comparative biology and taxonomic classification.</title>
        <authorList>
            <person name="Goeker M."/>
        </authorList>
    </citation>
    <scope>NUCLEOTIDE SEQUENCE [LARGE SCALE GENOMIC DNA]</scope>
    <source>
        <strain evidence="4 5">DSM 16791</strain>
    </source>
</reference>
<dbReference type="InterPro" id="IPR020806">
    <property type="entry name" value="PKS_PP-bd"/>
</dbReference>
<dbReference type="InterPro" id="IPR001031">
    <property type="entry name" value="Thioesterase"/>
</dbReference>
<name>A0A317PPW6_9HYPH</name>
<keyword evidence="1" id="KW-0596">Phosphopantetheine</keyword>
<dbReference type="Pfam" id="PF00975">
    <property type="entry name" value="Thioesterase"/>
    <property type="match status" value="1"/>
</dbReference>